<organism evidence="1 2">
    <name type="scientific">Lentilactobacillus kefiri DSM 20587 = JCM 5818</name>
    <dbReference type="NCBI Taxonomy" id="1423764"/>
    <lineage>
        <taxon>Bacteria</taxon>
        <taxon>Bacillati</taxon>
        <taxon>Bacillota</taxon>
        <taxon>Bacilli</taxon>
        <taxon>Lactobacillales</taxon>
        <taxon>Lactobacillaceae</taxon>
        <taxon>Lentilactobacillus</taxon>
    </lineage>
</organism>
<proteinExistence type="predicted"/>
<protein>
    <submittedName>
        <fullName evidence="1">Uncharacterized protein</fullName>
    </submittedName>
</protein>
<sequence>MIEMDMEQHVFRDKGFYLEYNNGRIYFCDKDKVEIRCNKTLQDYYELIEYYIYVRCDELYFH</sequence>
<evidence type="ECO:0000313" key="2">
    <source>
        <dbReference type="Proteomes" id="UP000051164"/>
    </source>
</evidence>
<gene>
    <name evidence="1" type="ORF">FC95_GL001231</name>
</gene>
<name>A0A8E1RJH4_LENKE</name>
<evidence type="ECO:0000313" key="1">
    <source>
        <dbReference type="EMBL" id="KRM52450.1"/>
    </source>
</evidence>
<dbReference type="EMBL" id="AYYV01000037">
    <property type="protein sequence ID" value="KRM52450.1"/>
    <property type="molecule type" value="Genomic_DNA"/>
</dbReference>
<reference evidence="1 2" key="1">
    <citation type="journal article" date="2015" name="Genome Announc.">
        <title>Expanding the biotechnology potential of lactobacilli through comparative genomics of 213 strains and associated genera.</title>
        <authorList>
            <person name="Sun Z."/>
            <person name="Harris H.M."/>
            <person name="McCann A."/>
            <person name="Guo C."/>
            <person name="Argimon S."/>
            <person name="Zhang W."/>
            <person name="Yang X."/>
            <person name="Jeffery I.B."/>
            <person name="Cooney J.C."/>
            <person name="Kagawa T.F."/>
            <person name="Liu W."/>
            <person name="Song Y."/>
            <person name="Salvetti E."/>
            <person name="Wrobel A."/>
            <person name="Rasinkangas P."/>
            <person name="Parkhill J."/>
            <person name="Rea M.C."/>
            <person name="O'Sullivan O."/>
            <person name="Ritari J."/>
            <person name="Douillard F.P."/>
            <person name="Paul Ross R."/>
            <person name="Yang R."/>
            <person name="Briner A.E."/>
            <person name="Felis G.E."/>
            <person name="de Vos W.M."/>
            <person name="Barrangou R."/>
            <person name="Klaenhammer T.R."/>
            <person name="Caufield P.W."/>
            <person name="Cui Y."/>
            <person name="Zhang H."/>
            <person name="O'Toole P.W."/>
        </authorList>
    </citation>
    <scope>NUCLEOTIDE SEQUENCE [LARGE SCALE GENOMIC DNA]</scope>
    <source>
        <strain evidence="1 2">DSM 20587</strain>
    </source>
</reference>
<comment type="caution">
    <text evidence="1">The sequence shown here is derived from an EMBL/GenBank/DDBJ whole genome shotgun (WGS) entry which is preliminary data.</text>
</comment>
<accession>A0A8E1RJH4</accession>
<dbReference type="Proteomes" id="UP000051164">
    <property type="component" value="Unassembled WGS sequence"/>
</dbReference>
<dbReference type="AlphaFoldDB" id="A0A8E1RJH4"/>